<sequence>YGPRKFILLGVFLAGLSYLLASRITSLWHLYLFLSILTGIGIASMLVPAVATATRWFGGKSALANGIVMSGFSMAQIILPPIATYLIVQHGWETCFVILGIAAWVLGSMAWNFIRTPPNTVNQPQTVAIM</sequence>
<feature type="transmembrane region" description="Helical" evidence="1">
    <location>
        <begin position="63"/>
        <end position="88"/>
    </location>
</feature>
<dbReference type="SUPFAM" id="SSF103473">
    <property type="entry name" value="MFS general substrate transporter"/>
    <property type="match status" value="1"/>
</dbReference>
<dbReference type="Gene3D" id="1.20.1250.20">
    <property type="entry name" value="MFS general substrate transporter like domains"/>
    <property type="match status" value="1"/>
</dbReference>
<keyword evidence="1" id="KW-0812">Transmembrane</keyword>
<feature type="transmembrane region" description="Helical" evidence="1">
    <location>
        <begin position="31"/>
        <end position="51"/>
    </location>
</feature>
<dbReference type="InterPro" id="IPR020846">
    <property type="entry name" value="MFS_dom"/>
</dbReference>
<dbReference type="InterPro" id="IPR036259">
    <property type="entry name" value="MFS_trans_sf"/>
</dbReference>
<proteinExistence type="predicted"/>
<dbReference type="PROSITE" id="PS50850">
    <property type="entry name" value="MFS"/>
    <property type="match status" value="1"/>
</dbReference>
<organism evidence="3">
    <name type="scientific">marine sediment metagenome</name>
    <dbReference type="NCBI Taxonomy" id="412755"/>
    <lineage>
        <taxon>unclassified sequences</taxon>
        <taxon>metagenomes</taxon>
        <taxon>ecological metagenomes</taxon>
    </lineage>
</organism>
<dbReference type="GO" id="GO:0022857">
    <property type="term" value="F:transmembrane transporter activity"/>
    <property type="evidence" value="ECO:0007669"/>
    <property type="project" value="InterPro"/>
</dbReference>
<keyword evidence="1" id="KW-0472">Membrane</keyword>
<feature type="non-terminal residue" evidence="3">
    <location>
        <position position="1"/>
    </location>
</feature>
<keyword evidence="1" id="KW-1133">Transmembrane helix</keyword>
<evidence type="ECO:0000256" key="1">
    <source>
        <dbReference type="SAM" id="Phobius"/>
    </source>
</evidence>
<feature type="domain" description="Major facilitator superfamily (MFS) profile" evidence="2">
    <location>
        <begin position="1"/>
        <end position="130"/>
    </location>
</feature>
<gene>
    <name evidence="3" type="ORF">S01H4_36286</name>
</gene>
<reference evidence="3" key="1">
    <citation type="journal article" date="2014" name="Front. Microbiol.">
        <title>High frequency of phylogenetically diverse reductive dehalogenase-homologous genes in deep subseafloor sedimentary metagenomes.</title>
        <authorList>
            <person name="Kawai M."/>
            <person name="Futagami T."/>
            <person name="Toyoda A."/>
            <person name="Takaki Y."/>
            <person name="Nishi S."/>
            <person name="Hori S."/>
            <person name="Arai W."/>
            <person name="Tsubouchi T."/>
            <person name="Morono Y."/>
            <person name="Uchiyama I."/>
            <person name="Ito T."/>
            <person name="Fujiyama A."/>
            <person name="Inagaki F."/>
            <person name="Takami H."/>
        </authorList>
    </citation>
    <scope>NUCLEOTIDE SEQUENCE</scope>
    <source>
        <strain evidence="3">Expedition CK06-06</strain>
    </source>
</reference>
<dbReference type="PANTHER" id="PTHR11360">
    <property type="entry name" value="MONOCARBOXYLATE TRANSPORTER"/>
    <property type="match status" value="1"/>
</dbReference>
<dbReference type="Pfam" id="PF07690">
    <property type="entry name" value="MFS_1"/>
    <property type="match status" value="1"/>
</dbReference>
<name>X1ARK7_9ZZZZ</name>
<dbReference type="EMBL" id="BART01019380">
    <property type="protein sequence ID" value="GAG85449.1"/>
    <property type="molecule type" value="Genomic_DNA"/>
</dbReference>
<dbReference type="AlphaFoldDB" id="X1ARK7"/>
<protein>
    <recommendedName>
        <fullName evidence="2">Major facilitator superfamily (MFS) profile domain-containing protein</fullName>
    </recommendedName>
</protein>
<dbReference type="InterPro" id="IPR011701">
    <property type="entry name" value="MFS"/>
</dbReference>
<evidence type="ECO:0000259" key="2">
    <source>
        <dbReference type="PROSITE" id="PS50850"/>
    </source>
</evidence>
<evidence type="ECO:0000313" key="3">
    <source>
        <dbReference type="EMBL" id="GAG85449.1"/>
    </source>
</evidence>
<comment type="caution">
    <text evidence="3">The sequence shown here is derived from an EMBL/GenBank/DDBJ whole genome shotgun (WGS) entry which is preliminary data.</text>
</comment>
<dbReference type="InterPro" id="IPR050327">
    <property type="entry name" value="Proton-linked_MCT"/>
</dbReference>
<feature type="transmembrane region" description="Helical" evidence="1">
    <location>
        <begin position="94"/>
        <end position="114"/>
    </location>
</feature>
<accession>X1ARK7</accession>